<dbReference type="Pfam" id="PF25532">
    <property type="entry name" value="CH_CAMSAP2_N"/>
    <property type="match status" value="1"/>
</dbReference>
<reference evidence="2" key="2">
    <citation type="submission" date="2025-09" db="UniProtKB">
        <authorList>
            <consortium name="Ensembl"/>
        </authorList>
    </citation>
    <scope>IDENTIFICATION</scope>
</reference>
<proteinExistence type="predicted"/>
<name>A0A8D0LBS6_SPHPU</name>
<dbReference type="InterPro" id="IPR058042">
    <property type="entry name" value="CAMSAP_N"/>
</dbReference>
<accession>A0A8D0LBS6</accession>
<evidence type="ECO:0000313" key="3">
    <source>
        <dbReference type="Proteomes" id="UP000694392"/>
    </source>
</evidence>
<dbReference type="AlphaFoldDB" id="A0A8D0LBS6"/>
<dbReference type="GO" id="GO:0007026">
    <property type="term" value="P:negative regulation of microtubule depolymerization"/>
    <property type="evidence" value="ECO:0007669"/>
    <property type="project" value="TreeGrafter"/>
</dbReference>
<reference evidence="2" key="1">
    <citation type="submission" date="2025-08" db="UniProtKB">
        <authorList>
            <consortium name="Ensembl"/>
        </authorList>
    </citation>
    <scope>IDENTIFICATION</scope>
</reference>
<evidence type="ECO:0000313" key="2">
    <source>
        <dbReference type="Ensembl" id="ENSSPUP00000023378.1"/>
    </source>
</evidence>
<dbReference type="Proteomes" id="UP000694392">
    <property type="component" value="Unplaced"/>
</dbReference>
<evidence type="ECO:0000259" key="1">
    <source>
        <dbReference type="Pfam" id="PF25532"/>
    </source>
</evidence>
<dbReference type="GO" id="GO:0005516">
    <property type="term" value="F:calmodulin binding"/>
    <property type="evidence" value="ECO:0007669"/>
    <property type="project" value="InterPro"/>
</dbReference>
<protein>
    <recommendedName>
        <fullName evidence="1">CASAMP N-terminal domain-containing protein</fullName>
    </recommendedName>
</protein>
<sequence length="96" mass="10846">MESDDTPVSESDLSCSPIKMSSHMAMIDALMMAYTVEMISIEKVVASVKRFSTFSASKELPYDLEDAMVFWINKVKIGVMKNSCFFKVIPTFMNNK</sequence>
<feature type="domain" description="CASAMP N-terminal" evidence="1">
    <location>
        <begin position="2"/>
        <end position="37"/>
    </location>
</feature>
<dbReference type="InterPro" id="IPR032940">
    <property type="entry name" value="CAMSAP"/>
</dbReference>
<organism evidence="2 3">
    <name type="scientific">Sphenodon punctatus</name>
    <name type="common">Tuatara</name>
    <name type="synonym">Hatteria punctata</name>
    <dbReference type="NCBI Taxonomy" id="8508"/>
    <lineage>
        <taxon>Eukaryota</taxon>
        <taxon>Metazoa</taxon>
        <taxon>Chordata</taxon>
        <taxon>Craniata</taxon>
        <taxon>Vertebrata</taxon>
        <taxon>Euteleostomi</taxon>
        <taxon>Lepidosauria</taxon>
        <taxon>Sphenodontia</taxon>
        <taxon>Sphenodontidae</taxon>
        <taxon>Sphenodon</taxon>
    </lineage>
</organism>
<dbReference type="GO" id="GO:0051011">
    <property type="term" value="F:microtubule minus-end binding"/>
    <property type="evidence" value="ECO:0007669"/>
    <property type="project" value="TreeGrafter"/>
</dbReference>
<dbReference type="GeneTree" id="ENSGT00950000182975"/>
<keyword evidence="3" id="KW-1185">Reference proteome</keyword>
<dbReference type="PANTHER" id="PTHR21595">
    <property type="entry name" value="PATRONIN"/>
    <property type="match status" value="1"/>
</dbReference>
<dbReference type="PANTHER" id="PTHR21595:SF3">
    <property type="entry name" value="CALMODULIN-REGULATED SPECTRIN-ASSOCIATED PROTEIN 1"/>
    <property type="match status" value="1"/>
</dbReference>
<dbReference type="Ensembl" id="ENSSPUT00000024935.1">
    <property type="protein sequence ID" value="ENSSPUP00000023378.1"/>
    <property type="gene ID" value="ENSSPUG00000017942.1"/>
</dbReference>
<dbReference type="GO" id="GO:0031122">
    <property type="term" value="P:cytoplasmic microtubule organization"/>
    <property type="evidence" value="ECO:0007669"/>
    <property type="project" value="TreeGrafter"/>
</dbReference>
<dbReference type="GO" id="GO:0036449">
    <property type="term" value="C:microtubule minus-end"/>
    <property type="evidence" value="ECO:0007669"/>
    <property type="project" value="TreeGrafter"/>
</dbReference>